<evidence type="ECO:0000256" key="5">
    <source>
        <dbReference type="ARBA" id="ARBA00023128"/>
    </source>
</evidence>
<evidence type="ECO:0000256" key="3">
    <source>
        <dbReference type="ARBA" id="ARBA00022603"/>
    </source>
</evidence>
<reference evidence="8 9" key="1">
    <citation type="submission" date="2022-07" db="EMBL/GenBank/DDBJ databases">
        <title>Genome-wide signatures of adaptation to extreme environments.</title>
        <authorList>
            <person name="Cho C.H."/>
            <person name="Yoon H.S."/>
        </authorList>
    </citation>
    <scope>NUCLEOTIDE SEQUENCE [LARGE SCALE GENOMIC DNA]</scope>
    <source>
        <strain evidence="8 9">108.79 E11</strain>
    </source>
</reference>
<keyword evidence="3 7" id="KW-0489">Methyltransferase</keyword>
<evidence type="ECO:0000256" key="4">
    <source>
        <dbReference type="ARBA" id="ARBA00022679"/>
    </source>
</evidence>
<dbReference type="AlphaFoldDB" id="A0AAV9I8J9"/>
<evidence type="ECO:0000256" key="7">
    <source>
        <dbReference type="RuleBase" id="RU364114"/>
    </source>
</evidence>
<comment type="similarity">
    <text evidence="2 7">Belongs to the NDUFAF7 family.</text>
</comment>
<dbReference type="EC" id="2.1.1.320" evidence="7"/>
<dbReference type="GO" id="GO:0032259">
    <property type="term" value="P:methylation"/>
    <property type="evidence" value="ECO:0007669"/>
    <property type="project" value="UniProtKB-KW"/>
</dbReference>
<dbReference type="InterPro" id="IPR029063">
    <property type="entry name" value="SAM-dependent_MTases_sf"/>
</dbReference>
<accession>A0AAV9I8J9</accession>
<dbReference type="EMBL" id="JANCYU010000017">
    <property type="protein sequence ID" value="KAK4523622.1"/>
    <property type="molecule type" value="Genomic_DNA"/>
</dbReference>
<dbReference type="GO" id="GO:0035243">
    <property type="term" value="F:protein-arginine omega-N symmetric methyltransferase activity"/>
    <property type="evidence" value="ECO:0007669"/>
    <property type="project" value="UniProtKB-EC"/>
</dbReference>
<dbReference type="Pfam" id="PF02636">
    <property type="entry name" value="Methyltransf_28"/>
    <property type="match status" value="1"/>
</dbReference>
<keyword evidence="4 7" id="KW-0808">Transferase</keyword>
<comment type="function">
    <text evidence="7">Arginine methyltransferase involved in the assembly or stability of mitochondrial NADH:ubiquinone oxidoreductase complex (complex I).</text>
</comment>
<name>A0AAV9I8J9_9RHOD</name>
<dbReference type="Gene3D" id="3.40.50.12710">
    <property type="match status" value="1"/>
</dbReference>
<protein>
    <recommendedName>
        <fullName evidence="7">Protein arginine methyltransferase NDUFAF7</fullName>
        <ecNumber evidence="7">2.1.1.320</ecNumber>
    </recommendedName>
</protein>
<proteinExistence type="inferred from homology"/>
<dbReference type="Proteomes" id="UP001300502">
    <property type="component" value="Unassembled WGS sequence"/>
</dbReference>
<dbReference type="InterPro" id="IPR038375">
    <property type="entry name" value="NDUFAF7_sf"/>
</dbReference>
<comment type="subcellular location">
    <subcellularLocation>
        <location evidence="1 7">Mitochondrion</location>
    </subcellularLocation>
</comment>
<comment type="catalytic activity">
    <reaction evidence="6 7">
        <text>L-arginyl-[protein] + 2 S-adenosyl-L-methionine = N(omega),N(omega)'-dimethyl-L-arginyl-[protein] + 2 S-adenosyl-L-homocysteine + 2 H(+)</text>
        <dbReference type="Rhea" id="RHEA:48108"/>
        <dbReference type="Rhea" id="RHEA-COMP:10532"/>
        <dbReference type="Rhea" id="RHEA-COMP:11992"/>
        <dbReference type="ChEBI" id="CHEBI:15378"/>
        <dbReference type="ChEBI" id="CHEBI:29965"/>
        <dbReference type="ChEBI" id="CHEBI:57856"/>
        <dbReference type="ChEBI" id="CHEBI:59789"/>
        <dbReference type="ChEBI" id="CHEBI:88221"/>
        <dbReference type="EC" id="2.1.1.320"/>
    </reaction>
</comment>
<evidence type="ECO:0000256" key="6">
    <source>
        <dbReference type="ARBA" id="ARBA00048612"/>
    </source>
</evidence>
<dbReference type="InterPro" id="IPR003788">
    <property type="entry name" value="NDUFAF7"/>
</dbReference>
<dbReference type="GO" id="GO:0005739">
    <property type="term" value="C:mitochondrion"/>
    <property type="evidence" value="ECO:0007669"/>
    <property type="project" value="UniProtKB-SubCell"/>
</dbReference>
<keyword evidence="9" id="KW-1185">Reference proteome</keyword>
<evidence type="ECO:0000313" key="9">
    <source>
        <dbReference type="Proteomes" id="UP001300502"/>
    </source>
</evidence>
<dbReference type="PANTHER" id="PTHR12049:SF5">
    <property type="entry name" value="PROTEIN ARGININE METHYLTRANSFERASE NDUFAF7 HOMOLOG, MITOCHONDRIAL"/>
    <property type="match status" value="1"/>
</dbReference>
<sequence length="453" mass="52888">MYNYLRGYFLQWNNTLSSFYRIVHSATLQPRCSQLHTVGCGAVRDKLFREYIFESLYAKDKGYFMDASKGPPLKETTSPIPFQELSGPEQYYSLVAQRYANHPNSWSTPVELFQPWYGYAIARCIQHIVEQSFDRHQLVKEWHIIEVGGGNGTLARCILQYAKQYYGAPLCNALKYHIVEVSPLFVERQRKRLLNHPSVFFHSMSILDWPETISSPCIVIFCEVLDNLPHDRVEWDDETKTWYECRIRETPEKNTSTDNNNNAIVHFPLQDKWIISTMQDWNILSENGQIAAPLHIFSTPYWLYYLQNMVDRLLSSNPCTVLYVPTVAHQVLTTIRRYFPQSHLLVADFDFLPQATRGFFAPVVQNGTKTFSSIEEAPKTTCDILFPVYFPGLSRAIQRLWNPNYIQIWKQSKFLKTYADSKHTRTKSGFNPMLSDFTNTRILFTRNYTSHNK</sequence>
<gene>
    <name evidence="8" type="ORF">GAYE_PCTG70G1518</name>
</gene>
<organism evidence="8 9">
    <name type="scientific">Galdieria yellowstonensis</name>
    <dbReference type="NCBI Taxonomy" id="3028027"/>
    <lineage>
        <taxon>Eukaryota</taxon>
        <taxon>Rhodophyta</taxon>
        <taxon>Bangiophyceae</taxon>
        <taxon>Galdieriales</taxon>
        <taxon>Galdieriaceae</taxon>
        <taxon>Galdieria</taxon>
    </lineage>
</organism>
<evidence type="ECO:0000256" key="2">
    <source>
        <dbReference type="ARBA" id="ARBA00005891"/>
    </source>
</evidence>
<evidence type="ECO:0000256" key="1">
    <source>
        <dbReference type="ARBA" id="ARBA00004173"/>
    </source>
</evidence>
<dbReference type="PANTHER" id="PTHR12049">
    <property type="entry name" value="PROTEIN ARGININE METHYLTRANSFERASE NDUFAF7, MITOCHONDRIAL"/>
    <property type="match status" value="1"/>
</dbReference>
<dbReference type="SUPFAM" id="SSF53335">
    <property type="entry name" value="S-adenosyl-L-methionine-dependent methyltransferases"/>
    <property type="match status" value="1"/>
</dbReference>
<evidence type="ECO:0000313" key="8">
    <source>
        <dbReference type="EMBL" id="KAK4523622.1"/>
    </source>
</evidence>
<keyword evidence="5 7" id="KW-0496">Mitochondrion</keyword>
<comment type="caution">
    <text evidence="8">The sequence shown here is derived from an EMBL/GenBank/DDBJ whole genome shotgun (WGS) entry which is preliminary data.</text>
</comment>